<feature type="transmembrane region" description="Helical" evidence="1">
    <location>
        <begin position="140"/>
        <end position="166"/>
    </location>
</feature>
<evidence type="ECO:0000313" key="3">
    <source>
        <dbReference type="Proteomes" id="UP000494165"/>
    </source>
</evidence>
<keyword evidence="1" id="KW-0812">Transmembrane</keyword>
<dbReference type="Proteomes" id="UP000494165">
    <property type="component" value="Unassembled WGS sequence"/>
</dbReference>
<keyword evidence="3" id="KW-1185">Reference proteome</keyword>
<keyword evidence="1" id="KW-1133">Transmembrane helix</keyword>
<protein>
    <submittedName>
        <fullName evidence="2">Uncharacterized protein</fullName>
    </submittedName>
</protein>
<gene>
    <name evidence="2" type="ORF">CLODIP_2_CD00398</name>
</gene>
<comment type="caution">
    <text evidence="2">The sequence shown here is derived from an EMBL/GenBank/DDBJ whole genome shotgun (WGS) entry which is preliminary data.</text>
</comment>
<evidence type="ECO:0000256" key="1">
    <source>
        <dbReference type="SAM" id="Phobius"/>
    </source>
</evidence>
<reference evidence="2 3" key="1">
    <citation type="submission" date="2020-04" db="EMBL/GenBank/DDBJ databases">
        <authorList>
            <person name="Alioto T."/>
            <person name="Alioto T."/>
            <person name="Gomez Garrido J."/>
        </authorList>
    </citation>
    <scope>NUCLEOTIDE SEQUENCE [LARGE SCALE GENOMIC DNA]</scope>
</reference>
<name>A0A8S1DT43_9INSE</name>
<keyword evidence="1" id="KW-0472">Membrane</keyword>
<dbReference type="EMBL" id="CADEPI010000319">
    <property type="protein sequence ID" value="CAB3383692.1"/>
    <property type="molecule type" value="Genomic_DNA"/>
</dbReference>
<sequence>MKRLLSFCFLTKKPFKNSNKSKGAHNTESLTLFDIIFGAFAVRTGESVSGTQIAFRHTIRPTSEAVCCCRRVSNSPTPSTSHRFLKGDTMGKIIVVGLYSVAVVTFVASLLVIIANDVNSSSDQNEVNIPPAFFPATKEFWFLLVIHQLSLLAVVGLVIVKLVFFANYSCCKRSMSKTS</sequence>
<evidence type="ECO:0000313" key="2">
    <source>
        <dbReference type="EMBL" id="CAB3383692.1"/>
    </source>
</evidence>
<accession>A0A8S1DT43</accession>
<organism evidence="2 3">
    <name type="scientific">Cloeon dipterum</name>
    <dbReference type="NCBI Taxonomy" id="197152"/>
    <lineage>
        <taxon>Eukaryota</taxon>
        <taxon>Metazoa</taxon>
        <taxon>Ecdysozoa</taxon>
        <taxon>Arthropoda</taxon>
        <taxon>Hexapoda</taxon>
        <taxon>Insecta</taxon>
        <taxon>Pterygota</taxon>
        <taxon>Palaeoptera</taxon>
        <taxon>Ephemeroptera</taxon>
        <taxon>Pisciforma</taxon>
        <taxon>Baetidae</taxon>
        <taxon>Cloeon</taxon>
    </lineage>
</organism>
<feature type="transmembrane region" description="Helical" evidence="1">
    <location>
        <begin position="93"/>
        <end position="115"/>
    </location>
</feature>
<dbReference type="AlphaFoldDB" id="A0A8S1DT43"/>
<proteinExistence type="predicted"/>